<dbReference type="Pfam" id="PF07589">
    <property type="entry name" value="PEP-CTERM"/>
    <property type="match status" value="1"/>
</dbReference>
<proteinExistence type="predicted"/>
<dbReference type="RefSeq" id="WP_143554587.1">
    <property type="nucleotide sequence ID" value="NZ_VJWA01000001.1"/>
</dbReference>
<keyword evidence="1" id="KW-0732">Signal</keyword>
<evidence type="ECO:0000259" key="2">
    <source>
        <dbReference type="Pfam" id="PF07589"/>
    </source>
</evidence>
<feature type="signal peptide" evidence="1">
    <location>
        <begin position="1"/>
        <end position="20"/>
    </location>
</feature>
<feature type="domain" description="Ice-binding protein C-terminal" evidence="2">
    <location>
        <begin position="199"/>
        <end position="223"/>
    </location>
</feature>
<organism evidence="3 4">
    <name type="scientific">Glacieibacterium frigidum</name>
    <dbReference type="NCBI Taxonomy" id="2593303"/>
    <lineage>
        <taxon>Bacteria</taxon>
        <taxon>Pseudomonadati</taxon>
        <taxon>Pseudomonadota</taxon>
        <taxon>Alphaproteobacteria</taxon>
        <taxon>Sphingomonadales</taxon>
        <taxon>Sphingosinicellaceae</taxon>
        <taxon>Glacieibacterium</taxon>
    </lineage>
</organism>
<dbReference type="OrthoDB" id="7578381at2"/>
<evidence type="ECO:0000256" key="1">
    <source>
        <dbReference type="SAM" id="SignalP"/>
    </source>
</evidence>
<name>A0A552UFP4_9SPHN</name>
<dbReference type="NCBIfam" id="NF035944">
    <property type="entry name" value="PEPxxWA-CTERM"/>
    <property type="match status" value="1"/>
</dbReference>
<reference evidence="3 4" key="1">
    <citation type="submission" date="2019-07" db="EMBL/GenBank/DDBJ databases">
        <title>Novel species isolated from glacier.</title>
        <authorList>
            <person name="Liu Q."/>
            <person name="Xin Y.-H."/>
        </authorList>
    </citation>
    <scope>NUCLEOTIDE SEQUENCE [LARGE SCALE GENOMIC DNA]</scope>
    <source>
        <strain evidence="3 4">LB1R16</strain>
    </source>
</reference>
<keyword evidence="4" id="KW-1185">Reference proteome</keyword>
<evidence type="ECO:0000313" key="3">
    <source>
        <dbReference type="EMBL" id="TRW17043.1"/>
    </source>
</evidence>
<feature type="chain" id="PRO_5021976863" evidence="1">
    <location>
        <begin position="21"/>
        <end position="229"/>
    </location>
</feature>
<dbReference type="EMBL" id="VJWA01000001">
    <property type="protein sequence ID" value="TRW17043.1"/>
    <property type="molecule type" value="Genomic_DNA"/>
</dbReference>
<gene>
    <name evidence="3" type="ORF">FMM06_02210</name>
</gene>
<accession>A0A552UFP4</accession>
<comment type="caution">
    <text evidence="3">The sequence shown here is derived from an EMBL/GenBank/DDBJ whole genome shotgun (WGS) entry which is preliminary data.</text>
</comment>
<dbReference type="NCBIfam" id="TIGR02595">
    <property type="entry name" value="PEP_CTERM"/>
    <property type="match status" value="1"/>
</dbReference>
<sequence>MTFKSLALAAALFGATAAQAVTIVTVEAPGLVSTTRDLAVSAVEDFDAQPTGGSVVPVNTSFAAIGVTGIFTSTQILAADQYTGADGVGNGVAVRETGDLEISFTGTPLDYFGVWASALDANNTVSFYNGTTLLSSTNLTAFPLSGAYSGNPSGPFAGANGGEKYAFFNFHVTEGFNRVVLSQNGGGGFELDNITIGATVPEPAAWAMMITGFGLVGLGMRRRMPVVTA</sequence>
<dbReference type="Proteomes" id="UP000317894">
    <property type="component" value="Unassembled WGS sequence"/>
</dbReference>
<evidence type="ECO:0000313" key="4">
    <source>
        <dbReference type="Proteomes" id="UP000317894"/>
    </source>
</evidence>
<dbReference type="AlphaFoldDB" id="A0A552UFP4"/>
<dbReference type="InterPro" id="IPR013424">
    <property type="entry name" value="Ice-binding_C"/>
</dbReference>
<protein>
    <submittedName>
        <fullName evidence="3">PEP-CTERM sorting domain-containing protein</fullName>
    </submittedName>
</protein>